<dbReference type="AlphaFoldDB" id="A0A5E4ZD61"/>
<keyword evidence="3" id="KW-1185">Reference proteome</keyword>
<feature type="region of interest" description="Disordered" evidence="1">
    <location>
        <begin position="96"/>
        <end position="119"/>
    </location>
</feature>
<reference evidence="2 3" key="1">
    <citation type="submission" date="2019-08" db="EMBL/GenBank/DDBJ databases">
        <authorList>
            <person name="Peeters C."/>
        </authorList>
    </citation>
    <scope>NUCLEOTIDE SEQUENCE [LARGE SCALE GENOMIC DNA]</scope>
    <source>
        <strain evidence="2 3">LMG 31112</strain>
    </source>
</reference>
<protein>
    <submittedName>
        <fullName evidence="2">Uncharacterized protein</fullName>
    </submittedName>
</protein>
<evidence type="ECO:0000313" key="2">
    <source>
        <dbReference type="EMBL" id="VVE58462.1"/>
    </source>
</evidence>
<feature type="compositionally biased region" description="Acidic residues" evidence="1">
    <location>
        <begin position="105"/>
        <end position="119"/>
    </location>
</feature>
<sequence length="119" mass="12265">MSTPSTPAVAAATTVTGSVTGFQFGGPGTTNTIEFTVTDSSKTAHHGAMTTNINDKSSAGFAIVFTNAMASGYKVTVSSANGTTYDSVAMLLPTLTQTSVTKADETDEEDEEDEEDDPL</sequence>
<dbReference type="EMBL" id="CABPSM010000033">
    <property type="protein sequence ID" value="VVE58462.1"/>
    <property type="molecule type" value="Genomic_DNA"/>
</dbReference>
<dbReference type="RefSeq" id="WP_150624633.1">
    <property type="nucleotide sequence ID" value="NZ_CABPSM010000033.1"/>
</dbReference>
<evidence type="ECO:0000313" key="3">
    <source>
        <dbReference type="Proteomes" id="UP000343317"/>
    </source>
</evidence>
<proteinExistence type="predicted"/>
<accession>A0A5E4ZD61</accession>
<gene>
    <name evidence="2" type="ORF">PHO31112_05322</name>
</gene>
<evidence type="ECO:0000256" key="1">
    <source>
        <dbReference type="SAM" id="MobiDB-lite"/>
    </source>
</evidence>
<dbReference type="Proteomes" id="UP000343317">
    <property type="component" value="Unassembled WGS sequence"/>
</dbReference>
<name>A0A5E4ZD61_9BURK</name>
<organism evidence="2 3">
    <name type="scientific">Pandoraea horticolens</name>
    <dbReference type="NCBI Taxonomy" id="2508298"/>
    <lineage>
        <taxon>Bacteria</taxon>
        <taxon>Pseudomonadati</taxon>
        <taxon>Pseudomonadota</taxon>
        <taxon>Betaproteobacteria</taxon>
        <taxon>Burkholderiales</taxon>
        <taxon>Burkholderiaceae</taxon>
        <taxon>Pandoraea</taxon>
    </lineage>
</organism>